<keyword evidence="2" id="KW-0472">Membrane</keyword>
<name>A0ABT5SKU3_9MICO</name>
<sequence length="244" mass="24995">MHVADPDRHHRRRSLVTALHDPSAEAPREPRRWAGGGRPTVALVAAGGIGALLIGAGATTWALWAESAVFAGGPVTAGDLQISRGEGTWRQVTPGVPTPAAGALADGPGDLITMPGDVVEITVPVSTYLRGDNLQAAMTVEAGTSLASDMPSDAIVATYRVQSADASLSSSDVALGHAVTLPGLTGSNEGARADWDVIVTVRVGGPYAWAPESAAGPQHWTLDDFVISLDQVRGVEVAAAGESR</sequence>
<protein>
    <submittedName>
        <fullName evidence="3">Alternate-type signal peptide domain-containing protein</fullName>
    </submittedName>
</protein>
<organism evidence="3 4">
    <name type="scientific">Microbacterium thalli</name>
    <dbReference type="NCBI Taxonomy" id="3027921"/>
    <lineage>
        <taxon>Bacteria</taxon>
        <taxon>Bacillati</taxon>
        <taxon>Actinomycetota</taxon>
        <taxon>Actinomycetes</taxon>
        <taxon>Micrococcales</taxon>
        <taxon>Microbacteriaceae</taxon>
        <taxon>Microbacterium</taxon>
    </lineage>
</organism>
<feature type="compositionally biased region" description="Basic and acidic residues" evidence="1">
    <location>
        <begin position="22"/>
        <end position="32"/>
    </location>
</feature>
<gene>
    <name evidence="3" type="ORF">PUW80_13980</name>
</gene>
<evidence type="ECO:0000256" key="1">
    <source>
        <dbReference type="SAM" id="MobiDB-lite"/>
    </source>
</evidence>
<accession>A0ABT5SKU3</accession>
<keyword evidence="4" id="KW-1185">Reference proteome</keyword>
<dbReference type="RefSeq" id="WP_274264983.1">
    <property type="nucleotide sequence ID" value="NZ_JAQZCG020000012.1"/>
</dbReference>
<reference evidence="3 4" key="1">
    <citation type="submission" date="2023-02" db="EMBL/GenBank/DDBJ databases">
        <title>Study of novel species of the Microbacterium genus.</title>
        <authorList>
            <person name="Arroyo-Herrera I."/>
            <person name="Roman-Ponce B."/>
            <person name="Vasquez-Murrieta M.S."/>
        </authorList>
    </citation>
    <scope>NUCLEOTIDE SEQUENCE [LARGE SCALE GENOMIC DNA]</scope>
    <source>
        <strain evidence="3 4">NE1TT3</strain>
    </source>
</reference>
<feature type="transmembrane region" description="Helical" evidence="2">
    <location>
        <begin position="41"/>
        <end position="64"/>
    </location>
</feature>
<proteinExistence type="predicted"/>
<comment type="caution">
    <text evidence="3">The sequence shown here is derived from an EMBL/GenBank/DDBJ whole genome shotgun (WGS) entry which is preliminary data.</text>
</comment>
<evidence type="ECO:0000256" key="2">
    <source>
        <dbReference type="SAM" id="Phobius"/>
    </source>
</evidence>
<dbReference type="Proteomes" id="UP001218170">
    <property type="component" value="Unassembled WGS sequence"/>
</dbReference>
<evidence type="ECO:0000313" key="3">
    <source>
        <dbReference type="EMBL" id="MDD7963460.1"/>
    </source>
</evidence>
<dbReference type="InterPro" id="IPR024006">
    <property type="entry name" value="Alt_signal_exp_actinobact"/>
</dbReference>
<dbReference type="NCBIfam" id="TIGR04089">
    <property type="entry name" value="exp_by_SipW_III"/>
    <property type="match status" value="1"/>
</dbReference>
<dbReference type="EMBL" id="JAQZCI010000005">
    <property type="protein sequence ID" value="MDD7963460.1"/>
    <property type="molecule type" value="Genomic_DNA"/>
</dbReference>
<feature type="region of interest" description="Disordered" evidence="1">
    <location>
        <begin position="1"/>
        <end position="36"/>
    </location>
</feature>
<keyword evidence="2" id="KW-0812">Transmembrane</keyword>
<evidence type="ECO:0000313" key="4">
    <source>
        <dbReference type="Proteomes" id="UP001218170"/>
    </source>
</evidence>
<keyword evidence="2" id="KW-1133">Transmembrane helix</keyword>